<comment type="caution">
    <text evidence="1">The sequence shown here is derived from an EMBL/GenBank/DDBJ whole genome shotgun (WGS) entry which is preliminary data.</text>
</comment>
<evidence type="ECO:0000313" key="2">
    <source>
        <dbReference type="Proteomes" id="UP001501456"/>
    </source>
</evidence>
<sequence length="196" mass="23465">MPVIMKKQTVILSIFLLFQFLIYGQEYTESEEFMLTKYDKSLFEKMLSSSGEFNGNTQIYITDSLENKLKEIEVFIETYENDSKVEELITTDFKNVKKIIRVVINQCACYCDTSKYYFFVTNNKKLIELPTIEQEDYEFEMKTKDYVFNAEFQTIELTEFQDEKIKENENDEPTFKLKSKKVLKKYKWNGNKLNKK</sequence>
<protein>
    <submittedName>
        <fullName evidence="1">Uncharacterized protein</fullName>
    </submittedName>
</protein>
<keyword evidence="2" id="KW-1185">Reference proteome</keyword>
<accession>A0ABP7H6J0</accession>
<gene>
    <name evidence="1" type="ORF">GCM10022271_18910</name>
</gene>
<organism evidence="1 2">
    <name type="scientific">Corallibacter vietnamensis</name>
    <dbReference type="NCBI Taxonomy" id="904130"/>
    <lineage>
        <taxon>Bacteria</taxon>
        <taxon>Pseudomonadati</taxon>
        <taxon>Bacteroidota</taxon>
        <taxon>Flavobacteriia</taxon>
        <taxon>Flavobacteriales</taxon>
        <taxon>Flavobacteriaceae</taxon>
        <taxon>Corallibacter</taxon>
    </lineage>
</organism>
<name>A0ABP7H6J0_9FLAO</name>
<reference evidence="2" key="1">
    <citation type="journal article" date="2019" name="Int. J. Syst. Evol. Microbiol.">
        <title>The Global Catalogue of Microorganisms (GCM) 10K type strain sequencing project: providing services to taxonomists for standard genome sequencing and annotation.</title>
        <authorList>
            <consortium name="The Broad Institute Genomics Platform"/>
            <consortium name="The Broad Institute Genome Sequencing Center for Infectious Disease"/>
            <person name="Wu L."/>
            <person name="Ma J."/>
        </authorList>
    </citation>
    <scope>NUCLEOTIDE SEQUENCE [LARGE SCALE GENOMIC DNA]</scope>
    <source>
        <strain evidence="2">JCM 17525</strain>
    </source>
</reference>
<dbReference type="Proteomes" id="UP001501456">
    <property type="component" value="Unassembled WGS sequence"/>
</dbReference>
<evidence type="ECO:0000313" key="1">
    <source>
        <dbReference type="EMBL" id="GAA3786565.1"/>
    </source>
</evidence>
<dbReference type="EMBL" id="BAABBI010000002">
    <property type="protein sequence ID" value="GAA3786565.1"/>
    <property type="molecule type" value="Genomic_DNA"/>
</dbReference>
<proteinExistence type="predicted"/>